<dbReference type="AlphaFoldDB" id="E3J9P9"/>
<name>E3J9P9_PSEI1</name>
<dbReference type="GO" id="GO:0003700">
    <property type="term" value="F:DNA-binding transcription factor activity"/>
    <property type="evidence" value="ECO:0007669"/>
    <property type="project" value="TreeGrafter"/>
</dbReference>
<dbReference type="Proteomes" id="UP000002484">
    <property type="component" value="Chromosome"/>
</dbReference>
<dbReference type="KEGG" id="fri:FraEuI1c_6578"/>
<evidence type="ECO:0000313" key="7">
    <source>
        <dbReference type="Proteomes" id="UP000002484"/>
    </source>
</evidence>
<dbReference type="GO" id="GO:0000976">
    <property type="term" value="F:transcription cis-regulatory region binding"/>
    <property type="evidence" value="ECO:0007669"/>
    <property type="project" value="TreeGrafter"/>
</dbReference>
<dbReference type="InterPro" id="IPR001647">
    <property type="entry name" value="HTH_TetR"/>
</dbReference>
<feature type="domain" description="HTH tetR-type" evidence="5">
    <location>
        <begin position="13"/>
        <end position="73"/>
    </location>
</feature>
<feature type="DNA-binding region" description="H-T-H motif" evidence="4">
    <location>
        <begin position="36"/>
        <end position="55"/>
    </location>
</feature>
<dbReference type="eggNOG" id="COG1309">
    <property type="taxonomic scope" value="Bacteria"/>
</dbReference>
<evidence type="ECO:0000256" key="1">
    <source>
        <dbReference type="ARBA" id="ARBA00023015"/>
    </source>
</evidence>
<dbReference type="SUPFAM" id="SSF48498">
    <property type="entry name" value="Tetracyclin repressor-like, C-terminal domain"/>
    <property type="match status" value="1"/>
</dbReference>
<dbReference type="PRINTS" id="PR00455">
    <property type="entry name" value="HTHTETR"/>
</dbReference>
<dbReference type="EMBL" id="CP002299">
    <property type="protein sequence ID" value="ADP84552.1"/>
    <property type="molecule type" value="Genomic_DNA"/>
</dbReference>
<dbReference type="InterPro" id="IPR009057">
    <property type="entry name" value="Homeodomain-like_sf"/>
</dbReference>
<dbReference type="InterPro" id="IPR036271">
    <property type="entry name" value="Tet_transcr_reg_TetR-rel_C_sf"/>
</dbReference>
<accession>E3J9P9</accession>
<dbReference type="RefSeq" id="WP_013427663.1">
    <property type="nucleotide sequence ID" value="NC_014666.1"/>
</dbReference>
<dbReference type="HOGENOM" id="CLU_069356_39_4_11"/>
<proteinExistence type="predicted"/>
<evidence type="ECO:0000256" key="2">
    <source>
        <dbReference type="ARBA" id="ARBA00023125"/>
    </source>
</evidence>
<dbReference type="Gene3D" id="1.10.357.10">
    <property type="entry name" value="Tetracycline Repressor, domain 2"/>
    <property type="match status" value="1"/>
</dbReference>
<dbReference type="PROSITE" id="PS50977">
    <property type="entry name" value="HTH_TETR_2"/>
    <property type="match status" value="1"/>
</dbReference>
<keyword evidence="1" id="KW-0805">Transcription regulation</keyword>
<reference evidence="6 7" key="1">
    <citation type="submission" date="2010-10" db="EMBL/GenBank/DDBJ databases">
        <title>Complete sequence of Frankia sp. EuI1c.</title>
        <authorList>
            <consortium name="US DOE Joint Genome Institute"/>
            <person name="Lucas S."/>
            <person name="Copeland A."/>
            <person name="Lapidus A."/>
            <person name="Cheng J.-F."/>
            <person name="Bruce D."/>
            <person name="Goodwin L."/>
            <person name="Pitluck S."/>
            <person name="Chertkov O."/>
            <person name="Detter J.C."/>
            <person name="Han C."/>
            <person name="Tapia R."/>
            <person name="Land M."/>
            <person name="Hauser L."/>
            <person name="Jeffries C."/>
            <person name="Kyrpides N."/>
            <person name="Ivanova N."/>
            <person name="Mikhailova N."/>
            <person name="Beauchemin N."/>
            <person name="Sen A."/>
            <person name="Sur S.A."/>
            <person name="Gtari M."/>
            <person name="Wall L."/>
            <person name="Tisa L."/>
            <person name="Woyke T."/>
        </authorList>
    </citation>
    <scope>NUCLEOTIDE SEQUENCE [LARGE SCALE GENOMIC DNA]</scope>
    <source>
        <strain evidence="7">DSM 45817 / CECT 9037 / EuI1c</strain>
    </source>
</reference>
<dbReference type="STRING" id="298654.FraEuI1c_6578"/>
<evidence type="ECO:0000259" key="5">
    <source>
        <dbReference type="PROSITE" id="PS50977"/>
    </source>
</evidence>
<evidence type="ECO:0000256" key="4">
    <source>
        <dbReference type="PROSITE-ProRule" id="PRU00335"/>
    </source>
</evidence>
<dbReference type="PANTHER" id="PTHR30055">
    <property type="entry name" value="HTH-TYPE TRANSCRIPTIONAL REGULATOR RUTR"/>
    <property type="match status" value="1"/>
</dbReference>
<gene>
    <name evidence="6" type="ordered locus">FraEuI1c_6578</name>
</gene>
<keyword evidence="7" id="KW-1185">Reference proteome</keyword>
<sequence>MRWGHETALIDDEEARRRLVAAAGRCLVARGTTRLTVDDVAREAAVVRSTVYRYFKSRDDLVLGVVLSRIDAGMRPLIETLEAPEDAARSVADLLMFSVGLVAGDPLNEALFAPESGGFVTSLELRSEAVVDAFHRHLGPLLERWRDEGQLRADLDLRETSRWMNTVGLLLLGPPWTERTDEAKREFVEHYVVPGLLPQTAGR</sequence>
<dbReference type="SUPFAM" id="SSF46689">
    <property type="entry name" value="Homeodomain-like"/>
    <property type="match status" value="1"/>
</dbReference>
<dbReference type="InterPro" id="IPR050109">
    <property type="entry name" value="HTH-type_TetR-like_transc_reg"/>
</dbReference>
<evidence type="ECO:0000313" key="6">
    <source>
        <dbReference type="EMBL" id="ADP84552.1"/>
    </source>
</evidence>
<dbReference type="InParanoid" id="E3J9P9"/>
<protein>
    <submittedName>
        <fullName evidence="6">Regulatory protein TetR</fullName>
    </submittedName>
</protein>
<keyword evidence="2 4" id="KW-0238">DNA-binding</keyword>
<keyword evidence="3" id="KW-0804">Transcription</keyword>
<dbReference type="Pfam" id="PF00440">
    <property type="entry name" value="TetR_N"/>
    <property type="match status" value="1"/>
</dbReference>
<organism evidence="6 7">
    <name type="scientific">Pseudofrankia inefficax (strain DSM 45817 / CECT 9037 / DDB 130130 / EuI1c)</name>
    <name type="common">Frankia inefficax</name>
    <dbReference type="NCBI Taxonomy" id="298654"/>
    <lineage>
        <taxon>Bacteria</taxon>
        <taxon>Bacillati</taxon>
        <taxon>Actinomycetota</taxon>
        <taxon>Actinomycetes</taxon>
        <taxon>Frankiales</taxon>
        <taxon>Frankiaceae</taxon>
        <taxon>Pseudofrankia</taxon>
    </lineage>
</organism>
<dbReference type="PANTHER" id="PTHR30055:SF234">
    <property type="entry name" value="HTH-TYPE TRANSCRIPTIONAL REGULATOR BETI"/>
    <property type="match status" value="1"/>
</dbReference>
<evidence type="ECO:0000256" key="3">
    <source>
        <dbReference type="ARBA" id="ARBA00023163"/>
    </source>
</evidence>